<feature type="compositionally biased region" description="Basic and acidic residues" evidence="1">
    <location>
        <begin position="61"/>
        <end position="71"/>
    </location>
</feature>
<evidence type="ECO:0000313" key="3">
    <source>
        <dbReference type="Proteomes" id="UP000611554"/>
    </source>
</evidence>
<gene>
    <name evidence="2" type="ORF">GCM10010140_27380</name>
</gene>
<reference evidence="3" key="1">
    <citation type="journal article" date="2019" name="Int. J. Syst. Evol. Microbiol.">
        <title>The Global Catalogue of Microorganisms (GCM) 10K type strain sequencing project: providing services to taxonomists for standard genome sequencing and annotation.</title>
        <authorList>
            <consortium name="The Broad Institute Genomics Platform"/>
            <consortium name="The Broad Institute Genome Sequencing Center for Infectious Disease"/>
            <person name="Wu L."/>
            <person name="Ma J."/>
        </authorList>
    </citation>
    <scope>NUCLEOTIDE SEQUENCE [LARGE SCALE GENOMIC DNA]</scope>
    <source>
        <strain evidence="3">JCM 3115</strain>
    </source>
</reference>
<dbReference type="EMBL" id="BMQJ01000005">
    <property type="protein sequence ID" value="GGP95817.1"/>
    <property type="molecule type" value="Genomic_DNA"/>
</dbReference>
<feature type="region of interest" description="Disordered" evidence="1">
    <location>
        <begin position="1"/>
        <end position="71"/>
    </location>
</feature>
<name>A0ABQ2QSU1_9ACTN</name>
<organism evidence="2 3">
    <name type="scientific">Streptosporangium pseudovulgare</name>
    <dbReference type="NCBI Taxonomy" id="35765"/>
    <lineage>
        <taxon>Bacteria</taxon>
        <taxon>Bacillati</taxon>
        <taxon>Actinomycetota</taxon>
        <taxon>Actinomycetes</taxon>
        <taxon>Streptosporangiales</taxon>
        <taxon>Streptosporangiaceae</taxon>
        <taxon>Streptosporangium</taxon>
    </lineage>
</organism>
<comment type="caution">
    <text evidence="2">The sequence shown here is derived from an EMBL/GenBank/DDBJ whole genome shotgun (WGS) entry which is preliminary data.</text>
</comment>
<evidence type="ECO:0000313" key="2">
    <source>
        <dbReference type="EMBL" id="GGP95817.1"/>
    </source>
</evidence>
<dbReference type="Proteomes" id="UP000611554">
    <property type="component" value="Unassembled WGS sequence"/>
</dbReference>
<feature type="compositionally biased region" description="Low complexity" evidence="1">
    <location>
        <begin position="18"/>
        <end position="33"/>
    </location>
</feature>
<evidence type="ECO:0000256" key="1">
    <source>
        <dbReference type="SAM" id="MobiDB-lite"/>
    </source>
</evidence>
<proteinExistence type="predicted"/>
<accession>A0ABQ2QSU1</accession>
<protein>
    <submittedName>
        <fullName evidence="2">Uncharacterized protein</fullName>
    </submittedName>
</protein>
<keyword evidence="3" id="KW-1185">Reference proteome</keyword>
<sequence>MIRSLPTVVSKGAKKTFAPPAAAARRRQNPVAPRRLRRADPPAGLSRGKKTQQVPQGSPEGENRRDKQEYK</sequence>